<feature type="domain" description="VWFA" evidence="2">
    <location>
        <begin position="254"/>
        <end position="432"/>
    </location>
</feature>
<keyword evidence="1" id="KW-0732">Signal</keyword>
<dbReference type="Gene3D" id="2.60.40.1120">
    <property type="entry name" value="Carboxypeptidase-like, regulatory domain"/>
    <property type="match status" value="1"/>
</dbReference>
<dbReference type="PANTHER" id="PTHR10166">
    <property type="entry name" value="VOLTAGE-DEPENDENT CALCIUM CHANNEL SUBUNIT ALPHA-2/DELTA-RELATED"/>
    <property type="match status" value="1"/>
</dbReference>
<dbReference type="SUPFAM" id="SSF49464">
    <property type="entry name" value="Carboxypeptidase regulatory domain-like"/>
    <property type="match status" value="1"/>
</dbReference>
<dbReference type="InterPro" id="IPR021908">
    <property type="entry name" value="YfbK_C"/>
</dbReference>
<dbReference type="KEGG" id="copr:Cop2CBH44_25340"/>
<evidence type="ECO:0000259" key="2">
    <source>
        <dbReference type="PROSITE" id="PS50234"/>
    </source>
</evidence>
<dbReference type="SMART" id="SM00327">
    <property type="entry name" value="VWA"/>
    <property type="match status" value="1"/>
</dbReference>
<keyword evidence="4" id="KW-1185">Reference proteome</keyword>
<dbReference type="PANTHER" id="PTHR10166:SF37">
    <property type="entry name" value="STOLID, ISOFORM H"/>
    <property type="match status" value="1"/>
</dbReference>
<dbReference type="RefSeq" id="WP_200754943.1">
    <property type="nucleotide sequence ID" value="NZ_AP023322.1"/>
</dbReference>
<dbReference type="InterPro" id="IPR002035">
    <property type="entry name" value="VWF_A"/>
</dbReference>
<dbReference type="CDD" id="cd01465">
    <property type="entry name" value="vWA_subgroup"/>
    <property type="match status" value="1"/>
</dbReference>
<reference evidence="4" key="1">
    <citation type="submission" date="2020-07" db="EMBL/GenBank/DDBJ databases">
        <title>Complete genome sequencing of Coprobacter sp. strain 2CBH44.</title>
        <authorList>
            <person name="Sakamoto M."/>
            <person name="Murakami T."/>
            <person name="Mori H."/>
        </authorList>
    </citation>
    <scope>NUCLEOTIDE SEQUENCE [LARGE SCALE GENOMIC DNA]</scope>
    <source>
        <strain evidence="4">2CBH44</strain>
    </source>
</reference>
<dbReference type="Proteomes" id="UP000594042">
    <property type="component" value="Chromosome"/>
</dbReference>
<evidence type="ECO:0000313" key="3">
    <source>
        <dbReference type="EMBL" id="BCI64181.1"/>
    </source>
</evidence>
<proteinExistence type="predicted"/>
<dbReference type="InterPro" id="IPR036465">
    <property type="entry name" value="vWFA_dom_sf"/>
</dbReference>
<dbReference type="Pfam" id="PF13715">
    <property type="entry name" value="CarbopepD_reg_2"/>
    <property type="match status" value="1"/>
</dbReference>
<gene>
    <name evidence="3" type="ORF">Cop2CBH44_25340</name>
</gene>
<dbReference type="InterPro" id="IPR022156">
    <property type="entry name" value="Uncharacterised_YfbK_N"/>
</dbReference>
<accession>A0A7G1I0G0</accession>
<dbReference type="Pfam" id="PF12034">
    <property type="entry name" value="YfbK_C"/>
    <property type="match status" value="1"/>
</dbReference>
<dbReference type="InterPro" id="IPR008969">
    <property type="entry name" value="CarboxyPept-like_regulatory"/>
</dbReference>
<feature type="signal peptide" evidence="1">
    <location>
        <begin position="1"/>
        <end position="25"/>
    </location>
</feature>
<dbReference type="SUPFAM" id="SSF53300">
    <property type="entry name" value="vWA-like"/>
    <property type="match status" value="1"/>
</dbReference>
<dbReference type="PROSITE" id="PS50234">
    <property type="entry name" value="VWFA"/>
    <property type="match status" value="1"/>
</dbReference>
<dbReference type="Pfam" id="PF12450">
    <property type="entry name" value="vWF_A"/>
    <property type="match status" value="1"/>
</dbReference>
<evidence type="ECO:0000313" key="4">
    <source>
        <dbReference type="Proteomes" id="UP000594042"/>
    </source>
</evidence>
<dbReference type="Pfam" id="PF00092">
    <property type="entry name" value="VWA"/>
    <property type="match status" value="1"/>
</dbReference>
<feature type="chain" id="PRO_5029020537" description="VWFA domain-containing protein" evidence="1">
    <location>
        <begin position="26"/>
        <end position="617"/>
    </location>
</feature>
<protein>
    <recommendedName>
        <fullName evidence="2">VWFA domain-containing protein</fullName>
    </recommendedName>
</protein>
<organism evidence="3 4">
    <name type="scientific">Coprobacter secundus subsp. similis</name>
    <dbReference type="NCBI Taxonomy" id="2751153"/>
    <lineage>
        <taxon>Bacteria</taxon>
        <taxon>Pseudomonadati</taxon>
        <taxon>Bacteroidota</taxon>
        <taxon>Bacteroidia</taxon>
        <taxon>Bacteroidales</taxon>
        <taxon>Barnesiellaceae</taxon>
        <taxon>Coprobacter</taxon>
    </lineage>
</organism>
<dbReference type="AlphaFoldDB" id="A0A7G1I0G0"/>
<dbReference type="Gene3D" id="3.40.50.410">
    <property type="entry name" value="von Willebrand factor, type A domain"/>
    <property type="match status" value="1"/>
</dbReference>
<name>A0A7G1I0G0_9BACT</name>
<sequence length="617" mass="67904">MKTKNYFKALWLSIVCSLVSNILVAAVPNITVSGIVTDASTGHPLAGVSITIDGTHKATVSSQEGKYSITTKVNTYLRFSAIGFKTQKVQVKKTVLNIRLIPDNTILKEEAVTEYVSCDEVARPMAKMVCRAALPAPYQTSYRPAHKEEYSSFSENRFLSPDKNPLSTFSIDVDAASYANMRRFINQGQLPPKDAVRVEELVNYFSYNYSLPSGNHPVNIDTEVGICPWNKEHRLVKIGLKAKEIPSENLPEANFVFLIDVSGSMYGPTRLELVKSSLKLLVNNLREKDRVAIVVYSGSAGEVLPSTSGSEKQKIKDAIEKLTAGGSTAGGEGINLAYKIASQNFIKGGNNRIILCTDGDFNVGISDDQALETLISSKRKSGIYLTILGYGMGNYKDKKMQVLAEKGNGNHAYIDNLQEANKVLVNEFGSSLYTVANDVKLQIEFNPAQVQSYRLIGYESRMLNDEDFNDDTKDAGEIGAGHTVTAFYEVIPVGVKGNIPGTIDALKYQSSTSLNTPQLLSSKEMLTVKLRYKMPEEKQSRRIEKSLIDKGGDNVSDDFRFASAVAMFGQLLRDSDFKGNASFEKVIETARKGLGDDREGYRHEFIRLAETAGNLSK</sequence>
<dbReference type="EMBL" id="AP023322">
    <property type="protein sequence ID" value="BCI64181.1"/>
    <property type="molecule type" value="Genomic_DNA"/>
</dbReference>
<dbReference type="InterPro" id="IPR051173">
    <property type="entry name" value="Ca_channel_alpha-2/delta"/>
</dbReference>
<evidence type="ECO:0000256" key="1">
    <source>
        <dbReference type="SAM" id="SignalP"/>
    </source>
</evidence>